<dbReference type="RefSeq" id="WP_394827229.1">
    <property type="nucleotide sequence ID" value="NZ_CP089984.1"/>
</dbReference>
<gene>
    <name evidence="1" type="ORF">LZC94_10015</name>
</gene>
<evidence type="ECO:0008006" key="3">
    <source>
        <dbReference type="Google" id="ProtNLM"/>
    </source>
</evidence>
<accession>A0ABZ2M6G4</accession>
<keyword evidence="2" id="KW-1185">Reference proteome</keyword>
<sequence>MRGSIDPAGRVLHARCQEWYAKQLATLLSKLGEKDPLDPAHTILENSVVLWCSEIADGQAHNCQSLPLVMMGGGGGYLKGKQIVNLGARSHAGLLLSLCESMGVNGIDVGNGGAAGALREVKA</sequence>
<evidence type="ECO:0000313" key="2">
    <source>
        <dbReference type="Proteomes" id="UP001370348"/>
    </source>
</evidence>
<dbReference type="EMBL" id="CP089984">
    <property type="protein sequence ID" value="WXB17595.1"/>
    <property type="molecule type" value="Genomic_DNA"/>
</dbReference>
<reference evidence="1 2" key="1">
    <citation type="submission" date="2021-12" db="EMBL/GenBank/DDBJ databases">
        <title>Discovery of the Pendulisporaceae a myxobacterial family with distinct sporulation behavior and unique specialized metabolism.</title>
        <authorList>
            <person name="Garcia R."/>
            <person name="Popoff A."/>
            <person name="Bader C.D."/>
            <person name="Loehr J."/>
            <person name="Walesch S."/>
            <person name="Walt C."/>
            <person name="Boldt J."/>
            <person name="Bunk B."/>
            <person name="Haeckl F.J.F.P.J."/>
            <person name="Gunesch A.P."/>
            <person name="Birkelbach J."/>
            <person name="Nuebel U."/>
            <person name="Pietschmann T."/>
            <person name="Bach T."/>
            <person name="Mueller R."/>
        </authorList>
    </citation>
    <scope>NUCLEOTIDE SEQUENCE [LARGE SCALE GENOMIC DNA]</scope>
    <source>
        <strain evidence="1 2">MSr11954</strain>
    </source>
</reference>
<evidence type="ECO:0000313" key="1">
    <source>
        <dbReference type="EMBL" id="WXB17595.1"/>
    </source>
</evidence>
<proteinExistence type="predicted"/>
<dbReference type="Proteomes" id="UP001370348">
    <property type="component" value="Chromosome"/>
</dbReference>
<protein>
    <recommendedName>
        <fullName evidence="3">DUF1552 domain-containing protein</fullName>
    </recommendedName>
</protein>
<name>A0ABZ2M6G4_9BACT</name>
<organism evidence="1 2">
    <name type="scientific">Pendulispora albinea</name>
    <dbReference type="NCBI Taxonomy" id="2741071"/>
    <lineage>
        <taxon>Bacteria</taxon>
        <taxon>Pseudomonadati</taxon>
        <taxon>Myxococcota</taxon>
        <taxon>Myxococcia</taxon>
        <taxon>Myxococcales</taxon>
        <taxon>Sorangiineae</taxon>
        <taxon>Pendulisporaceae</taxon>
        <taxon>Pendulispora</taxon>
    </lineage>
</organism>